<reference evidence="1 2" key="1">
    <citation type="submission" date="2019-01" db="EMBL/GenBank/DDBJ databases">
        <title>Sequencing of cultivated peanut Arachis hypogaea provides insights into genome evolution and oil improvement.</title>
        <authorList>
            <person name="Chen X."/>
        </authorList>
    </citation>
    <scope>NUCLEOTIDE SEQUENCE [LARGE SCALE GENOMIC DNA]</scope>
    <source>
        <strain evidence="2">cv. Fuhuasheng</strain>
        <tissue evidence="1">Leaves</tissue>
    </source>
</reference>
<comment type="caution">
    <text evidence="1">The sequence shown here is derived from an EMBL/GenBank/DDBJ whole genome shotgun (WGS) entry which is preliminary data.</text>
</comment>
<accession>A0A445DJH8</accession>
<evidence type="ECO:0008006" key="3">
    <source>
        <dbReference type="Google" id="ProtNLM"/>
    </source>
</evidence>
<sequence length="87" mass="9880">MFGLEGELEDPFRSGWQLKFVDRENDVLLLGDGPWPSAANGQLRPGALELGSGPKAYLRRLWELRLKKFKHGRDNNGGIIRLLNQSY</sequence>
<dbReference type="AlphaFoldDB" id="A0A445DJH8"/>
<dbReference type="Proteomes" id="UP000289738">
    <property type="component" value="Chromosome A04"/>
</dbReference>
<dbReference type="Gene3D" id="3.10.20.90">
    <property type="entry name" value="Phosphatidylinositol 3-kinase Catalytic Subunit, Chain A, domain 1"/>
    <property type="match status" value="1"/>
</dbReference>
<evidence type="ECO:0000313" key="1">
    <source>
        <dbReference type="EMBL" id="RYR63343.1"/>
    </source>
</evidence>
<name>A0A445DJH8_ARAHY</name>
<dbReference type="STRING" id="3818.A0A445DJH8"/>
<keyword evidence="2" id="KW-1185">Reference proteome</keyword>
<protein>
    <recommendedName>
        <fullName evidence="3">PB1 domain-containing protein</fullName>
    </recommendedName>
</protein>
<gene>
    <name evidence="1" type="ORF">Ahy_A04g021143</name>
</gene>
<dbReference type="EMBL" id="SDMP01000004">
    <property type="protein sequence ID" value="RYR63343.1"/>
    <property type="molecule type" value="Genomic_DNA"/>
</dbReference>
<evidence type="ECO:0000313" key="2">
    <source>
        <dbReference type="Proteomes" id="UP000289738"/>
    </source>
</evidence>
<proteinExistence type="predicted"/>
<organism evidence="1 2">
    <name type="scientific">Arachis hypogaea</name>
    <name type="common">Peanut</name>
    <dbReference type="NCBI Taxonomy" id="3818"/>
    <lineage>
        <taxon>Eukaryota</taxon>
        <taxon>Viridiplantae</taxon>
        <taxon>Streptophyta</taxon>
        <taxon>Embryophyta</taxon>
        <taxon>Tracheophyta</taxon>
        <taxon>Spermatophyta</taxon>
        <taxon>Magnoliopsida</taxon>
        <taxon>eudicotyledons</taxon>
        <taxon>Gunneridae</taxon>
        <taxon>Pentapetalae</taxon>
        <taxon>rosids</taxon>
        <taxon>fabids</taxon>
        <taxon>Fabales</taxon>
        <taxon>Fabaceae</taxon>
        <taxon>Papilionoideae</taxon>
        <taxon>50 kb inversion clade</taxon>
        <taxon>dalbergioids sensu lato</taxon>
        <taxon>Dalbergieae</taxon>
        <taxon>Pterocarpus clade</taxon>
        <taxon>Arachis</taxon>
    </lineage>
</organism>